<feature type="compositionally biased region" description="Low complexity" evidence="1">
    <location>
        <begin position="169"/>
        <end position="182"/>
    </location>
</feature>
<dbReference type="AlphaFoldDB" id="A0A060T349"/>
<dbReference type="EMBL" id="HG937693">
    <property type="protein sequence ID" value="CDP35179.1"/>
    <property type="molecule type" value="Genomic_DNA"/>
</dbReference>
<evidence type="ECO:0000256" key="1">
    <source>
        <dbReference type="SAM" id="MobiDB-lite"/>
    </source>
</evidence>
<reference evidence="2" key="2">
    <citation type="submission" date="2014-06" db="EMBL/GenBank/DDBJ databases">
        <title>The complete genome of Blastobotrys (Arxula) adeninivorans LS3 - a yeast of biotechnological interest.</title>
        <authorList>
            <person name="Kunze G."/>
            <person name="Gaillardin C."/>
            <person name="Czernicka M."/>
            <person name="Durrens P."/>
            <person name="Martin T."/>
            <person name="Boer E."/>
            <person name="Gabaldon T."/>
            <person name="Cruz J."/>
            <person name="Talla E."/>
            <person name="Marck C."/>
            <person name="Goffeau A."/>
            <person name="Barbe V."/>
            <person name="Baret P."/>
            <person name="Baronian K."/>
            <person name="Beier S."/>
            <person name="Bleykasten C."/>
            <person name="Bode R."/>
            <person name="Casaregola S."/>
            <person name="Despons L."/>
            <person name="Fairhead C."/>
            <person name="Giersberg M."/>
            <person name="Gierski P."/>
            <person name="Hahnel U."/>
            <person name="Hartmann A."/>
            <person name="Jankowska D."/>
            <person name="Jubin C."/>
            <person name="Jung P."/>
            <person name="Lafontaine I."/>
            <person name="Leh-Louis V."/>
            <person name="Lemaire M."/>
            <person name="Marcet-Houben M."/>
            <person name="Mascher M."/>
            <person name="Morel G."/>
            <person name="Richard G.-F."/>
            <person name="Riechen J."/>
            <person name="Sacerdot C."/>
            <person name="Sarkar A."/>
            <person name="Savel G."/>
            <person name="Schacherer J."/>
            <person name="Sherman D."/>
            <person name="Straub M.-L."/>
            <person name="Stein N."/>
            <person name="Thierry A."/>
            <person name="Trautwein-Schult A."/>
            <person name="Westhof E."/>
            <person name="Worch S."/>
            <person name="Dujon B."/>
            <person name="Souciet J.-L."/>
            <person name="Wincker P."/>
            <person name="Scholz U."/>
            <person name="Neuveglise N."/>
        </authorList>
    </citation>
    <scope>NUCLEOTIDE SEQUENCE</scope>
    <source>
        <strain evidence="2">LS3</strain>
    </source>
</reference>
<protein>
    <submittedName>
        <fullName evidence="2">ARAD1C29458p</fullName>
    </submittedName>
</protein>
<reference evidence="2" key="1">
    <citation type="submission" date="2014-02" db="EMBL/GenBank/DDBJ databases">
        <authorList>
            <person name="Genoscope - CEA"/>
        </authorList>
    </citation>
    <scope>NUCLEOTIDE SEQUENCE</scope>
    <source>
        <strain evidence="2">LS3</strain>
    </source>
</reference>
<evidence type="ECO:0000313" key="2">
    <source>
        <dbReference type="EMBL" id="CDP35179.1"/>
    </source>
</evidence>
<feature type="compositionally biased region" description="Polar residues" evidence="1">
    <location>
        <begin position="183"/>
        <end position="206"/>
    </location>
</feature>
<name>A0A060T349_BLAAD</name>
<proteinExistence type="predicted"/>
<accession>A0A060T349</accession>
<gene>
    <name evidence="2" type="ORF">GNLVRS02_ARAD1C29458g</name>
</gene>
<feature type="compositionally biased region" description="Polar residues" evidence="1">
    <location>
        <begin position="113"/>
        <end position="125"/>
    </location>
</feature>
<feature type="region of interest" description="Disordered" evidence="1">
    <location>
        <begin position="113"/>
        <end position="206"/>
    </location>
</feature>
<sequence length="318" mass="34518">MASQRIAHIVRAKRLSKDMTNMAPMTETDLASGENDVYIAYPAPPSSIETHATTMSYDFRLLDMTTPPPSRVSSFASHGSIGRPLTQITIEPNETQPATNGPIEAHVDIQNNNLPQSSASITPLATNGDDRSGRTNTGKGSIGSMNVVGQNTGNKVGEDELECQDLSQRRSQSQSQSHSQMQPQIRSPQGSNEPSSAASNDPSVIENSWAPFDYPLPVANLMDNSGDQQLSPAIDYSAPRMPQYPNSADPSYQSNFRPIATNNCTYSAENHPFQNAPALQPTVRFSTVNPDTPSTPDANPASSSKQWWAMFNCCFPRK</sequence>
<organism evidence="2">
    <name type="scientific">Blastobotrys adeninivorans</name>
    <name type="common">Yeast</name>
    <name type="synonym">Arxula adeninivorans</name>
    <dbReference type="NCBI Taxonomy" id="409370"/>
    <lineage>
        <taxon>Eukaryota</taxon>
        <taxon>Fungi</taxon>
        <taxon>Dikarya</taxon>
        <taxon>Ascomycota</taxon>
        <taxon>Saccharomycotina</taxon>
        <taxon>Dipodascomycetes</taxon>
        <taxon>Dipodascales</taxon>
        <taxon>Trichomonascaceae</taxon>
        <taxon>Blastobotrys</taxon>
    </lineage>
</organism>
<feature type="compositionally biased region" description="Polar residues" evidence="1">
    <location>
        <begin position="134"/>
        <end position="154"/>
    </location>
</feature>